<sequence>MSSPTLDQKVPTHSQVRREPTYVNCGKEYTATYRGCPKAPKFMGKNRSNYKRHSNMRTVLLRDLANFPALAPINPNCPPVVGFHPAPAPTTNPWGRTKPPHPLTAIPEPPREPNRRGPPMPPPRSQ</sequence>
<dbReference type="OrthoDB" id="7790857at2759"/>
<organism evidence="2 3">
    <name type="scientific">Eumeta variegata</name>
    <name type="common">Bagworm moth</name>
    <name type="synonym">Eumeta japonica</name>
    <dbReference type="NCBI Taxonomy" id="151549"/>
    <lineage>
        <taxon>Eukaryota</taxon>
        <taxon>Metazoa</taxon>
        <taxon>Ecdysozoa</taxon>
        <taxon>Arthropoda</taxon>
        <taxon>Hexapoda</taxon>
        <taxon>Insecta</taxon>
        <taxon>Pterygota</taxon>
        <taxon>Neoptera</taxon>
        <taxon>Endopterygota</taxon>
        <taxon>Lepidoptera</taxon>
        <taxon>Glossata</taxon>
        <taxon>Ditrysia</taxon>
        <taxon>Tineoidea</taxon>
        <taxon>Psychidae</taxon>
        <taxon>Oiketicinae</taxon>
        <taxon>Eumeta</taxon>
    </lineage>
</organism>
<name>A0A4C1TQX1_EUMVA</name>
<protein>
    <submittedName>
        <fullName evidence="2">Uncharacterized protein</fullName>
    </submittedName>
</protein>
<keyword evidence="3" id="KW-1185">Reference proteome</keyword>
<dbReference type="EMBL" id="BGZK01000079">
    <property type="protein sequence ID" value="GBP16385.1"/>
    <property type="molecule type" value="Genomic_DNA"/>
</dbReference>
<evidence type="ECO:0000256" key="1">
    <source>
        <dbReference type="SAM" id="MobiDB-lite"/>
    </source>
</evidence>
<reference evidence="2 3" key="1">
    <citation type="journal article" date="2019" name="Commun. Biol.">
        <title>The bagworm genome reveals a unique fibroin gene that provides high tensile strength.</title>
        <authorList>
            <person name="Kono N."/>
            <person name="Nakamura H."/>
            <person name="Ohtoshi R."/>
            <person name="Tomita M."/>
            <person name="Numata K."/>
            <person name="Arakawa K."/>
        </authorList>
    </citation>
    <scope>NUCLEOTIDE SEQUENCE [LARGE SCALE GENOMIC DNA]</scope>
</reference>
<feature type="region of interest" description="Disordered" evidence="1">
    <location>
        <begin position="84"/>
        <end position="126"/>
    </location>
</feature>
<gene>
    <name evidence="2" type="ORF">EVAR_9967_1</name>
</gene>
<comment type="caution">
    <text evidence="2">The sequence shown here is derived from an EMBL/GenBank/DDBJ whole genome shotgun (WGS) entry which is preliminary data.</text>
</comment>
<evidence type="ECO:0000313" key="3">
    <source>
        <dbReference type="Proteomes" id="UP000299102"/>
    </source>
</evidence>
<accession>A0A4C1TQX1</accession>
<proteinExistence type="predicted"/>
<dbReference type="Proteomes" id="UP000299102">
    <property type="component" value="Unassembled WGS sequence"/>
</dbReference>
<feature type="compositionally biased region" description="Pro residues" evidence="1">
    <location>
        <begin position="116"/>
        <end position="126"/>
    </location>
</feature>
<evidence type="ECO:0000313" key="2">
    <source>
        <dbReference type="EMBL" id="GBP16385.1"/>
    </source>
</evidence>
<dbReference type="AlphaFoldDB" id="A0A4C1TQX1"/>